<organism evidence="1 2">
    <name type="scientific">Blastochloris sulfoviridis</name>
    <dbReference type="NCBI Taxonomy" id="50712"/>
    <lineage>
        <taxon>Bacteria</taxon>
        <taxon>Pseudomonadati</taxon>
        <taxon>Pseudomonadota</taxon>
        <taxon>Alphaproteobacteria</taxon>
        <taxon>Hyphomicrobiales</taxon>
        <taxon>Blastochloridaceae</taxon>
        <taxon>Blastochloris</taxon>
    </lineage>
</organism>
<dbReference type="InterPro" id="IPR018666">
    <property type="entry name" value="DUF2125"/>
</dbReference>
<dbReference type="OrthoDB" id="7169664at2"/>
<protein>
    <submittedName>
        <fullName evidence="1">DUF2125 domain-containing protein</fullName>
    </submittedName>
</protein>
<proteinExistence type="predicted"/>
<dbReference type="Pfam" id="PF09898">
    <property type="entry name" value="DUF2125"/>
    <property type="match status" value="1"/>
</dbReference>
<keyword evidence="2" id="KW-1185">Reference proteome</keyword>
<accession>A0A5M6I532</accession>
<evidence type="ECO:0000313" key="1">
    <source>
        <dbReference type="EMBL" id="KAA5603346.1"/>
    </source>
</evidence>
<dbReference type="AlphaFoldDB" id="A0A5M6I532"/>
<dbReference type="Proteomes" id="UP000323886">
    <property type="component" value="Unassembled WGS sequence"/>
</dbReference>
<reference evidence="1 2" key="1">
    <citation type="submission" date="2019-09" db="EMBL/GenBank/DDBJ databases">
        <title>Draft Whole-Genome sequence of Blastochloris sulfoviridis DSM 729.</title>
        <authorList>
            <person name="Meyer T.E."/>
            <person name="Kyndt J.A."/>
        </authorList>
    </citation>
    <scope>NUCLEOTIDE SEQUENCE [LARGE SCALE GENOMIC DNA]</scope>
    <source>
        <strain evidence="1 2">DSM 729</strain>
    </source>
</reference>
<comment type="caution">
    <text evidence="1">The sequence shown here is derived from an EMBL/GenBank/DDBJ whole genome shotgun (WGS) entry which is preliminary data.</text>
</comment>
<sequence length="343" mass="36665">MSSSRRFKLLAALVVLLVLAVAGWSALWVTARDRVEAEIDRALAREARAGRQVACAERTLAGFPFRIEVTCARPLFAQSRGQLLEVTATRLTARAAIWQPRRVRIDVAGPLRVAEPGPGGREIAEVAFSAATAEALYDWSGRHGLTASARDIAIRLPSAAEPYRSPHAELVMRRKAADGAGGHPVEITTAVSRLEGPLQLPGVHGAIDLDAELTVSELDQVQGASRAERLRSWAEAGGRAEIARLRVLSPGAASETSGTLALDPRGRVNGALKVLVHGLDQVLGDLIERRLMPREMMTMMPTLAALSQKGDIGGRPAMVLPVNLREGLIRIGPMPVGALPPVF</sequence>
<name>A0A5M6I532_9HYPH</name>
<evidence type="ECO:0000313" key="2">
    <source>
        <dbReference type="Proteomes" id="UP000323886"/>
    </source>
</evidence>
<dbReference type="EMBL" id="VWPL01000002">
    <property type="protein sequence ID" value="KAA5603346.1"/>
    <property type="molecule type" value="Genomic_DNA"/>
</dbReference>
<dbReference type="RefSeq" id="WP_150095895.1">
    <property type="nucleotide sequence ID" value="NZ_VWPL01000002.1"/>
</dbReference>
<gene>
    <name evidence="1" type="ORF">F1193_01475</name>
</gene>